<keyword evidence="10" id="KW-1185">Reference proteome</keyword>
<accession>A0A6I0EXJ7</accession>
<comment type="function">
    <text evidence="6">The RuvA-RuvB-RuvC complex processes Holliday junction (HJ) DNA during genetic recombination and DNA repair, while the RuvA-RuvB complex plays an important role in the rescue of blocked DNA replication forks via replication fork reversal (RFR). RuvA specifically binds to HJ cruciform DNA, conferring on it an open structure. The RuvB hexamer acts as an ATP-dependent pump, pulling dsDNA into and through the RuvAB complex. HJ branch migration allows RuvC to scan DNA until it finds its consensus sequence, where it cleaves and resolves the cruciform DNA.</text>
</comment>
<feature type="region of interest" description="Disordered" evidence="7">
    <location>
        <begin position="171"/>
        <end position="217"/>
    </location>
</feature>
<keyword evidence="1 6" id="KW-0963">Cytoplasm</keyword>
<feature type="domain" description="Helix-hairpin-helix DNA-binding motif class 1" evidence="8">
    <location>
        <begin position="121"/>
        <end position="140"/>
    </location>
</feature>
<feature type="region of interest" description="Domain I" evidence="6">
    <location>
        <begin position="14"/>
        <end position="77"/>
    </location>
</feature>
<dbReference type="SUPFAM" id="SSF47781">
    <property type="entry name" value="RuvA domain 2-like"/>
    <property type="match status" value="1"/>
</dbReference>
<comment type="caution">
    <text evidence="6">Lacks conserved residue(s) required for the propagation of feature annotation.</text>
</comment>
<dbReference type="InterPro" id="IPR012340">
    <property type="entry name" value="NA-bd_OB-fold"/>
</dbReference>
<dbReference type="GO" id="GO:0048476">
    <property type="term" value="C:Holliday junction resolvase complex"/>
    <property type="evidence" value="ECO:0007669"/>
    <property type="project" value="UniProtKB-UniRule"/>
</dbReference>
<comment type="caution">
    <text evidence="9">The sequence shown here is derived from an EMBL/GenBank/DDBJ whole genome shotgun (WGS) entry which is preliminary data.</text>
</comment>
<dbReference type="Gene3D" id="2.40.50.140">
    <property type="entry name" value="Nucleic acid-binding proteins"/>
    <property type="match status" value="1"/>
</dbReference>
<feature type="region of interest" description="Domain III" evidence="6">
    <location>
        <begin position="177"/>
        <end position="265"/>
    </location>
</feature>
<dbReference type="Pfam" id="PF14520">
    <property type="entry name" value="HHH_5"/>
    <property type="match status" value="1"/>
</dbReference>
<dbReference type="GO" id="GO:0006310">
    <property type="term" value="P:DNA recombination"/>
    <property type="evidence" value="ECO:0007669"/>
    <property type="project" value="UniProtKB-UniRule"/>
</dbReference>
<dbReference type="GO" id="GO:0005737">
    <property type="term" value="C:cytoplasm"/>
    <property type="evidence" value="ECO:0007669"/>
    <property type="project" value="UniProtKB-SubCell"/>
</dbReference>
<dbReference type="AlphaFoldDB" id="A0A6I0EXJ7"/>
<keyword evidence="3 6" id="KW-0238">DNA-binding</keyword>
<dbReference type="GO" id="GO:0000400">
    <property type="term" value="F:four-way junction DNA binding"/>
    <property type="evidence" value="ECO:0007669"/>
    <property type="project" value="UniProtKB-UniRule"/>
</dbReference>
<dbReference type="SMART" id="SM00278">
    <property type="entry name" value="HhH1"/>
    <property type="match status" value="2"/>
</dbReference>
<organism evidence="9 10">
    <name type="scientific">Heliorestis acidaminivorans</name>
    <dbReference type="NCBI Taxonomy" id="553427"/>
    <lineage>
        <taxon>Bacteria</taxon>
        <taxon>Bacillati</taxon>
        <taxon>Bacillota</taxon>
        <taxon>Clostridia</taxon>
        <taxon>Eubacteriales</taxon>
        <taxon>Heliobacteriaceae</taxon>
        <taxon>Heliorestis</taxon>
    </lineage>
</organism>
<sequence length="265" mass="29093">MLCPQCTPRGVVPLISFLRGFLVGVGEDAIVLDVSGVGYHINIPNSLLEKLPRQGEELLVHTYYHHREDQVQLFGFISEEEVAFFRLLLEVSGIGPKVGLAILSTFPAKQLERAIVTEDMMVLTRIPGIGRKTAQRLVIELRDKLLKQGLRTLSIGKTPLRANIETAVTAEADSASTTARDSLEANLDETEKTSATSEKKKESKKSSLPRPPKRKAREEALEALQALGYSANEAKDALIELSATTEDSATVEEWIKGALRYLAKG</sequence>
<keyword evidence="5 6" id="KW-0234">DNA repair</keyword>
<evidence type="ECO:0000256" key="5">
    <source>
        <dbReference type="ARBA" id="ARBA00023204"/>
    </source>
</evidence>
<dbReference type="InterPro" id="IPR013849">
    <property type="entry name" value="DNA_helicase_Holl-junc_RuvA_I"/>
</dbReference>
<dbReference type="SUPFAM" id="SSF50249">
    <property type="entry name" value="Nucleic acid-binding proteins"/>
    <property type="match status" value="1"/>
</dbReference>
<evidence type="ECO:0000256" key="7">
    <source>
        <dbReference type="SAM" id="MobiDB-lite"/>
    </source>
</evidence>
<dbReference type="GO" id="GO:0009378">
    <property type="term" value="F:four-way junction helicase activity"/>
    <property type="evidence" value="ECO:0007669"/>
    <property type="project" value="InterPro"/>
</dbReference>
<evidence type="ECO:0000256" key="4">
    <source>
        <dbReference type="ARBA" id="ARBA00023172"/>
    </source>
</evidence>
<evidence type="ECO:0000256" key="3">
    <source>
        <dbReference type="ARBA" id="ARBA00023125"/>
    </source>
</evidence>
<evidence type="ECO:0000256" key="6">
    <source>
        <dbReference type="HAMAP-Rule" id="MF_00031"/>
    </source>
</evidence>
<dbReference type="InterPro" id="IPR036267">
    <property type="entry name" value="RuvA_C_sf"/>
</dbReference>
<evidence type="ECO:0000256" key="2">
    <source>
        <dbReference type="ARBA" id="ARBA00022763"/>
    </source>
</evidence>
<evidence type="ECO:0000256" key="1">
    <source>
        <dbReference type="ARBA" id="ARBA00022490"/>
    </source>
</evidence>
<keyword evidence="2 6" id="KW-0227">DNA damage</keyword>
<reference evidence="9 10" key="1">
    <citation type="submission" date="2019-10" db="EMBL/GenBank/DDBJ databases">
        <title>Whole-genome sequence of the extremophile Heliorestis acidaminivorans DSM 24790.</title>
        <authorList>
            <person name="Kyndt J.A."/>
            <person name="Meyer T.E."/>
        </authorList>
    </citation>
    <scope>NUCLEOTIDE SEQUENCE [LARGE SCALE GENOMIC DNA]</scope>
    <source>
        <strain evidence="9 10">DSM 24790</strain>
    </source>
</reference>
<evidence type="ECO:0000259" key="8">
    <source>
        <dbReference type="SMART" id="SM00278"/>
    </source>
</evidence>
<gene>
    <name evidence="6 9" type="primary">ruvA</name>
    <name evidence="9" type="ORF">F9B85_12845</name>
</gene>
<comment type="subunit">
    <text evidence="6">Homotetramer. Forms an RuvA(8)-RuvB(12)-Holliday junction (HJ) complex. HJ DNA is sandwiched between 2 RuvA tetramers; dsDNA enters through RuvA and exits via RuvB. An RuvB hexamer assembles on each DNA strand where it exits the tetramer. Each RuvB hexamer is contacted by two RuvA subunits (via domain III) on 2 adjacent RuvB subunits; this complex drives branch migration. In the full resolvosome a probable DNA-RuvA(4)-RuvB(12)-RuvC(2) complex forms which resolves the HJ.</text>
</comment>
<dbReference type="CDD" id="cd14332">
    <property type="entry name" value="UBA_RuvA_C"/>
    <property type="match status" value="1"/>
</dbReference>
<comment type="subcellular location">
    <subcellularLocation>
        <location evidence="6">Cytoplasm</location>
    </subcellularLocation>
</comment>
<dbReference type="SUPFAM" id="SSF46929">
    <property type="entry name" value="DNA helicase RuvA subunit, C-terminal domain"/>
    <property type="match status" value="1"/>
</dbReference>
<comment type="similarity">
    <text evidence="6">Belongs to the RuvA family.</text>
</comment>
<dbReference type="GO" id="GO:0009379">
    <property type="term" value="C:Holliday junction helicase complex"/>
    <property type="evidence" value="ECO:0007669"/>
    <property type="project" value="InterPro"/>
</dbReference>
<dbReference type="GO" id="GO:0006281">
    <property type="term" value="P:DNA repair"/>
    <property type="evidence" value="ECO:0007669"/>
    <property type="project" value="UniProtKB-UniRule"/>
</dbReference>
<dbReference type="GO" id="GO:0005524">
    <property type="term" value="F:ATP binding"/>
    <property type="evidence" value="ECO:0007669"/>
    <property type="project" value="InterPro"/>
</dbReference>
<dbReference type="Pfam" id="PF01330">
    <property type="entry name" value="RuvA_N"/>
    <property type="match status" value="1"/>
</dbReference>
<feature type="domain" description="Helix-hairpin-helix DNA-binding motif class 1" evidence="8">
    <location>
        <begin position="86"/>
        <end position="105"/>
    </location>
</feature>
<dbReference type="Gene3D" id="1.10.150.20">
    <property type="entry name" value="5' to 3' exonuclease, C-terminal subdomain"/>
    <property type="match status" value="1"/>
</dbReference>
<dbReference type="InterPro" id="IPR010994">
    <property type="entry name" value="RuvA_2-like"/>
</dbReference>
<name>A0A6I0EXJ7_9FIRM</name>
<proteinExistence type="inferred from homology"/>
<dbReference type="InterPro" id="IPR000085">
    <property type="entry name" value="RuvA"/>
</dbReference>
<dbReference type="Pfam" id="PF07499">
    <property type="entry name" value="RuvA_C"/>
    <property type="match status" value="1"/>
</dbReference>
<dbReference type="InterPro" id="IPR011114">
    <property type="entry name" value="RuvA_C"/>
</dbReference>
<dbReference type="EMBL" id="WBXO01000013">
    <property type="protein sequence ID" value="KAB2951250.1"/>
    <property type="molecule type" value="Genomic_DNA"/>
</dbReference>
<evidence type="ECO:0000313" key="9">
    <source>
        <dbReference type="EMBL" id="KAB2951250.1"/>
    </source>
</evidence>
<dbReference type="InterPro" id="IPR003583">
    <property type="entry name" value="Hlx-hairpin-Hlx_DNA-bd_motif"/>
</dbReference>
<dbReference type="OrthoDB" id="5293449at2"/>
<comment type="domain">
    <text evidence="6">Has three domains with a flexible linker between the domains II and III and assumes an 'L' shape. Domain III is highly mobile and contacts RuvB.</text>
</comment>
<protein>
    <recommendedName>
        <fullName evidence="6">Holliday junction branch migration complex subunit RuvA</fullName>
    </recommendedName>
</protein>
<feature type="compositionally biased region" description="Basic and acidic residues" evidence="7">
    <location>
        <begin position="189"/>
        <end position="205"/>
    </location>
</feature>
<evidence type="ECO:0000313" key="10">
    <source>
        <dbReference type="Proteomes" id="UP000468766"/>
    </source>
</evidence>
<keyword evidence="4 6" id="KW-0233">DNA recombination</keyword>
<dbReference type="Proteomes" id="UP000468766">
    <property type="component" value="Unassembled WGS sequence"/>
</dbReference>
<dbReference type="Gene3D" id="1.10.8.10">
    <property type="entry name" value="DNA helicase RuvA subunit, C-terminal domain"/>
    <property type="match status" value="1"/>
</dbReference>
<dbReference type="NCBIfam" id="TIGR00084">
    <property type="entry name" value="ruvA"/>
    <property type="match status" value="1"/>
</dbReference>
<dbReference type="HAMAP" id="MF_00031">
    <property type="entry name" value="DNA_HJ_migration_RuvA"/>
    <property type="match status" value="1"/>
</dbReference>